<reference evidence="2 3" key="1">
    <citation type="submission" date="2015-09" db="EMBL/GenBank/DDBJ databases">
        <title>Trachymyrmex cornetzi WGS genome.</title>
        <authorList>
            <person name="Nygaard S."/>
            <person name="Hu H."/>
            <person name="Boomsma J."/>
            <person name="Zhang G."/>
        </authorList>
    </citation>
    <scope>NUCLEOTIDE SEQUENCE [LARGE SCALE GENOMIC DNA]</scope>
    <source>
        <strain evidence="2">Tcor2-1</strain>
        <tissue evidence="2">Whole body</tissue>
    </source>
</reference>
<keyword evidence="1" id="KW-1133">Transmembrane helix</keyword>
<name>A0A195DY78_9HYME</name>
<gene>
    <name evidence="2" type="ORF">ALC57_10031</name>
</gene>
<dbReference type="EMBL" id="KQ980107">
    <property type="protein sequence ID" value="KYN17662.1"/>
    <property type="molecule type" value="Genomic_DNA"/>
</dbReference>
<accession>A0A195DY78</accession>
<protein>
    <submittedName>
        <fullName evidence="2">Uncharacterized protein</fullName>
    </submittedName>
</protein>
<keyword evidence="1" id="KW-0472">Membrane</keyword>
<evidence type="ECO:0000313" key="2">
    <source>
        <dbReference type="EMBL" id="KYN17662.1"/>
    </source>
</evidence>
<sequence>MTIYIYQFLNIALLYVHFFITIFIDSSFARYFTSLYTNCEIIMF</sequence>
<organism evidence="2 3">
    <name type="scientific">Trachymyrmex cornetzi</name>
    <dbReference type="NCBI Taxonomy" id="471704"/>
    <lineage>
        <taxon>Eukaryota</taxon>
        <taxon>Metazoa</taxon>
        <taxon>Ecdysozoa</taxon>
        <taxon>Arthropoda</taxon>
        <taxon>Hexapoda</taxon>
        <taxon>Insecta</taxon>
        <taxon>Pterygota</taxon>
        <taxon>Neoptera</taxon>
        <taxon>Endopterygota</taxon>
        <taxon>Hymenoptera</taxon>
        <taxon>Apocrita</taxon>
        <taxon>Aculeata</taxon>
        <taxon>Formicoidea</taxon>
        <taxon>Formicidae</taxon>
        <taxon>Myrmicinae</taxon>
        <taxon>Trachymyrmex</taxon>
    </lineage>
</organism>
<keyword evidence="3" id="KW-1185">Reference proteome</keyword>
<dbReference type="AlphaFoldDB" id="A0A195DY78"/>
<keyword evidence="1" id="KW-0812">Transmembrane</keyword>
<dbReference type="Proteomes" id="UP000078492">
    <property type="component" value="Unassembled WGS sequence"/>
</dbReference>
<feature type="transmembrane region" description="Helical" evidence="1">
    <location>
        <begin position="6"/>
        <end position="24"/>
    </location>
</feature>
<evidence type="ECO:0000256" key="1">
    <source>
        <dbReference type="SAM" id="Phobius"/>
    </source>
</evidence>
<proteinExistence type="predicted"/>
<evidence type="ECO:0000313" key="3">
    <source>
        <dbReference type="Proteomes" id="UP000078492"/>
    </source>
</evidence>